<evidence type="ECO:0000313" key="5">
    <source>
        <dbReference type="WBParaSite" id="GPUH_0002608201-mRNA-1"/>
    </source>
</evidence>
<protein>
    <submittedName>
        <fullName evidence="5">BRO1 domain-containing protein</fullName>
    </submittedName>
</protein>
<accession>A0A183EYL1</accession>
<organism evidence="5">
    <name type="scientific">Gongylonema pulchrum</name>
    <dbReference type="NCBI Taxonomy" id="637853"/>
    <lineage>
        <taxon>Eukaryota</taxon>
        <taxon>Metazoa</taxon>
        <taxon>Ecdysozoa</taxon>
        <taxon>Nematoda</taxon>
        <taxon>Chromadorea</taxon>
        <taxon>Rhabditida</taxon>
        <taxon>Spirurina</taxon>
        <taxon>Spiruromorpha</taxon>
        <taxon>Spiruroidea</taxon>
        <taxon>Gongylonematidae</taxon>
        <taxon>Gongylonema</taxon>
    </lineage>
</organism>
<feature type="domain" description="BRO1" evidence="2">
    <location>
        <begin position="18"/>
        <end position="126"/>
    </location>
</feature>
<dbReference type="Proteomes" id="UP000271098">
    <property type="component" value="Unassembled WGS sequence"/>
</dbReference>
<reference evidence="5" key="1">
    <citation type="submission" date="2016-06" db="UniProtKB">
        <authorList>
            <consortium name="WormBaseParasite"/>
        </authorList>
    </citation>
    <scope>IDENTIFICATION</scope>
</reference>
<keyword evidence="4" id="KW-1185">Reference proteome</keyword>
<dbReference type="PANTHER" id="PTHR23032:SF13">
    <property type="entry name" value="BRO1 DOMAIN-CONTAINING PROTEIN BROX"/>
    <property type="match status" value="1"/>
</dbReference>
<comment type="similarity">
    <text evidence="1">Belongs to the BROX family.</text>
</comment>
<dbReference type="Pfam" id="PF03097">
    <property type="entry name" value="BRO1"/>
    <property type="match status" value="1"/>
</dbReference>
<evidence type="ECO:0000259" key="2">
    <source>
        <dbReference type="Pfam" id="PF03097"/>
    </source>
</evidence>
<evidence type="ECO:0000313" key="3">
    <source>
        <dbReference type="EMBL" id="VDN45039.1"/>
    </source>
</evidence>
<evidence type="ECO:0000313" key="4">
    <source>
        <dbReference type="Proteomes" id="UP000271098"/>
    </source>
</evidence>
<evidence type="ECO:0000256" key="1">
    <source>
        <dbReference type="ARBA" id="ARBA00008901"/>
    </source>
</evidence>
<dbReference type="InterPro" id="IPR038898">
    <property type="entry name" value="BROX"/>
</dbReference>
<reference evidence="3 4" key="2">
    <citation type="submission" date="2018-11" db="EMBL/GenBank/DDBJ databases">
        <authorList>
            <consortium name="Pathogen Informatics"/>
        </authorList>
    </citation>
    <scope>NUCLEOTIDE SEQUENCE [LARGE SCALE GENOMIC DNA]</scope>
</reference>
<dbReference type="WBParaSite" id="GPUH_0002608201-mRNA-1">
    <property type="protein sequence ID" value="GPUH_0002608201-mRNA-1"/>
    <property type="gene ID" value="GPUH_0002608201"/>
</dbReference>
<gene>
    <name evidence="3" type="ORF">GPUH_LOCUS26054</name>
</gene>
<dbReference type="OrthoDB" id="10266451at2759"/>
<dbReference type="InterPro" id="IPR038499">
    <property type="entry name" value="BRO1_sf"/>
</dbReference>
<dbReference type="AlphaFoldDB" id="A0A183EYL1"/>
<dbReference type="InterPro" id="IPR004328">
    <property type="entry name" value="BRO1_dom"/>
</dbReference>
<sequence length="156" mass="17409">MVRGGADQAVLVKSIEKLDQSTFAKWRSYLQLKSQIYTAYAYAFLGENLLSEDRCGEAVRACKEGISCFDIAIDIVSKYSNATGPGLSAKPESHLFFRRIRPLLERHMQKAERENGLIYHQKVPDICPEPEGKPTFGLVEAEPFILPPVSPVSSSF</sequence>
<proteinExistence type="inferred from homology"/>
<dbReference type="Gene3D" id="1.25.40.280">
    <property type="entry name" value="alix/aip1 like domains"/>
    <property type="match status" value="1"/>
</dbReference>
<dbReference type="PANTHER" id="PTHR23032">
    <property type="entry name" value="BRO1 DOMAIN-CONTAINING PROTEIN BROX"/>
    <property type="match status" value="1"/>
</dbReference>
<name>A0A183EYL1_9BILA</name>
<dbReference type="EMBL" id="UYRT01108342">
    <property type="protein sequence ID" value="VDN45039.1"/>
    <property type="molecule type" value="Genomic_DNA"/>
</dbReference>